<keyword evidence="1" id="KW-0472">Membrane</keyword>
<evidence type="ECO:0000313" key="3">
    <source>
        <dbReference type="Proteomes" id="UP000192721"/>
    </source>
</evidence>
<reference evidence="2 3" key="1">
    <citation type="submission" date="2017-02" db="EMBL/GenBank/DDBJ databases">
        <title>Chromobacterium haemolyticum H5244.</title>
        <authorList>
            <person name="Gulvik C.A."/>
        </authorList>
    </citation>
    <scope>NUCLEOTIDE SEQUENCE [LARGE SCALE GENOMIC DNA]</scope>
    <source>
        <strain evidence="2 3">H5244</strain>
    </source>
</reference>
<accession>A0A1W0D215</accession>
<evidence type="ECO:0000313" key="2">
    <source>
        <dbReference type="EMBL" id="OQS41057.1"/>
    </source>
</evidence>
<keyword evidence="1" id="KW-1133">Transmembrane helix</keyword>
<dbReference type="RefSeq" id="WP_081555321.1">
    <property type="nucleotide sequence ID" value="NZ_MUKV01000009.1"/>
</dbReference>
<evidence type="ECO:0000256" key="1">
    <source>
        <dbReference type="SAM" id="Phobius"/>
    </source>
</evidence>
<sequence>MSYLRAASLLPALLLLSEFCLADMGSMGAFMVNLALFAIAFWLALTCLVFWLLRRRTAGAQFGFTLLFLLFPLFWMLLISVR</sequence>
<protein>
    <submittedName>
        <fullName evidence="2">Uncharacterized protein</fullName>
    </submittedName>
</protein>
<feature type="transmembrane region" description="Helical" evidence="1">
    <location>
        <begin position="60"/>
        <end position="81"/>
    </location>
</feature>
<keyword evidence="1" id="KW-0812">Transmembrane</keyword>
<gene>
    <name evidence="2" type="ORF">B0T45_09525</name>
</gene>
<comment type="caution">
    <text evidence="2">The sequence shown here is derived from an EMBL/GenBank/DDBJ whole genome shotgun (WGS) entry which is preliminary data.</text>
</comment>
<proteinExistence type="predicted"/>
<feature type="transmembrane region" description="Helical" evidence="1">
    <location>
        <begin position="32"/>
        <end position="53"/>
    </location>
</feature>
<dbReference type="AlphaFoldDB" id="A0A1W0D215"/>
<organism evidence="2 3">
    <name type="scientific">Chromobacterium haemolyticum</name>
    <dbReference type="NCBI Taxonomy" id="394935"/>
    <lineage>
        <taxon>Bacteria</taxon>
        <taxon>Pseudomonadati</taxon>
        <taxon>Pseudomonadota</taxon>
        <taxon>Betaproteobacteria</taxon>
        <taxon>Neisseriales</taxon>
        <taxon>Chromobacteriaceae</taxon>
        <taxon>Chromobacterium</taxon>
    </lineage>
</organism>
<name>A0A1W0D215_9NEIS</name>
<dbReference type="Proteomes" id="UP000192721">
    <property type="component" value="Unassembled WGS sequence"/>
</dbReference>
<dbReference type="EMBL" id="MUKV01000009">
    <property type="protein sequence ID" value="OQS41057.1"/>
    <property type="molecule type" value="Genomic_DNA"/>
</dbReference>